<sequence>MRKVEVNEAVAYNAPGHFDMRAIRLHSVEESGCENFTLGMSHFLPGGGTEYVEPPVELIYFVLEGEMTVSDKDGNEICVLKKHDSMHFDTGEGKSILNKTNYPATMLVIASMLPANLQ</sequence>
<name>A0ABT2TMK9_9FIRM</name>
<accession>A0ABT2TMK9</accession>
<dbReference type="EMBL" id="JAOQJQ010000007">
    <property type="protein sequence ID" value="MCU6763401.1"/>
    <property type="molecule type" value="Genomic_DNA"/>
</dbReference>
<dbReference type="Proteomes" id="UP001652442">
    <property type="component" value="Unassembled WGS sequence"/>
</dbReference>
<keyword evidence="3" id="KW-1185">Reference proteome</keyword>
<dbReference type="InterPro" id="IPR014710">
    <property type="entry name" value="RmlC-like_jellyroll"/>
</dbReference>
<proteinExistence type="predicted"/>
<gene>
    <name evidence="2" type="ORF">OCV88_13890</name>
</gene>
<feature type="domain" description="Cupin type-2" evidence="1">
    <location>
        <begin position="42"/>
        <end position="109"/>
    </location>
</feature>
<comment type="caution">
    <text evidence="2">The sequence shown here is derived from an EMBL/GenBank/DDBJ whole genome shotgun (WGS) entry which is preliminary data.</text>
</comment>
<organism evidence="2 3">
    <name type="scientific">Brotonthovivens ammoniilytica</name>
    <dbReference type="NCBI Taxonomy" id="2981725"/>
    <lineage>
        <taxon>Bacteria</taxon>
        <taxon>Bacillati</taxon>
        <taxon>Bacillota</taxon>
        <taxon>Clostridia</taxon>
        <taxon>Lachnospirales</taxon>
        <taxon>Lachnospiraceae</taxon>
        <taxon>Brotonthovivens</taxon>
    </lineage>
</organism>
<dbReference type="RefSeq" id="WP_158426047.1">
    <property type="nucleotide sequence ID" value="NZ_JAOQJQ010000007.1"/>
</dbReference>
<protein>
    <submittedName>
        <fullName evidence="2">Cupin domain-containing protein</fullName>
    </submittedName>
</protein>
<dbReference type="SUPFAM" id="SSF51182">
    <property type="entry name" value="RmlC-like cupins"/>
    <property type="match status" value="1"/>
</dbReference>
<evidence type="ECO:0000259" key="1">
    <source>
        <dbReference type="Pfam" id="PF07883"/>
    </source>
</evidence>
<dbReference type="CDD" id="cd20299">
    <property type="entry name" value="cupin_YP766765-like"/>
    <property type="match status" value="1"/>
</dbReference>
<reference evidence="2 3" key="1">
    <citation type="journal article" date="2021" name="ISME Commun">
        <title>Automated analysis of genomic sequences facilitates high-throughput and comprehensive description of bacteria.</title>
        <authorList>
            <person name="Hitch T.C.A."/>
        </authorList>
    </citation>
    <scope>NUCLEOTIDE SEQUENCE [LARGE SCALE GENOMIC DNA]</scope>
    <source>
        <strain evidence="2 3">Sanger_109</strain>
    </source>
</reference>
<evidence type="ECO:0000313" key="2">
    <source>
        <dbReference type="EMBL" id="MCU6763401.1"/>
    </source>
</evidence>
<dbReference type="InterPro" id="IPR011051">
    <property type="entry name" value="RmlC_Cupin_sf"/>
</dbReference>
<dbReference type="InterPro" id="IPR013096">
    <property type="entry name" value="Cupin_2"/>
</dbReference>
<dbReference type="Gene3D" id="2.60.120.10">
    <property type="entry name" value="Jelly Rolls"/>
    <property type="match status" value="1"/>
</dbReference>
<dbReference type="Pfam" id="PF07883">
    <property type="entry name" value="Cupin_2"/>
    <property type="match status" value="1"/>
</dbReference>
<evidence type="ECO:0000313" key="3">
    <source>
        <dbReference type="Proteomes" id="UP001652442"/>
    </source>
</evidence>